<dbReference type="Proteomes" id="UP000887565">
    <property type="component" value="Unplaced"/>
</dbReference>
<proteinExistence type="predicted"/>
<reference evidence="2" key="1">
    <citation type="submission" date="2022-11" db="UniProtKB">
        <authorList>
            <consortium name="WormBaseParasite"/>
        </authorList>
    </citation>
    <scope>IDENTIFICATION</scope>
</reference>
<evidence type="ECO:0000313" key="2">
    <source>
        <dbReference type="WBParaSite" id="nRc.2.0.1.t46054-RA"/>
    </source>
</evidence>
<dbReference type="WBParaSite" id="nRc.2.0.1.t46054-RA">
    <property type="protein sequence ID" value="nRc.2.0.1.t46054-RA"/>
    <property type="gene ID" value="nRc.2.0.1.g46054"/>
</dbReference>
<organism evidence="1 2">
    <name type="scientific">Romanomermis culicivorax</name>
    <name type="common">Nematode worm</name>
    <dbReference type="NCBI Taxonomy" id="13658"/>
    <lineage>
        <taxon>Eukaryota</taxon>
        <taxon>Metazoa</taxon>
        <taxon>Ecdysozoa</taxon>
        <taxon>Nematoda</taxon>
        <taxon>Enoplea</taxon>
        <taxon>Dorylaimia</taxon>
        <taxon>Mermithida</taxon>
        <taxon>Mermithoidea</taxon>
        <taxon>Mermithidae</taxon>
        <taxon>Romanomermis</taxon>
    </lineage>
</organism>
<name>A0A915L4R5_ROMCU</name>
<sequence>MTLGPTSEITNVSRSSVGMTFGPTSEIKNVSQSVSGMTFRSTFTVKNVSQGVPGMTYTSKVEIGGVSQGAWGISASCSTIYICNDQFLMILYLIPKNGGDGQMGRNTNIVMVN</sequence>
<keyword evidence="1" id="KW-1185">Reference proteome</keyword>
<accession>A0A915L4R5</accession>
<dbReference type="AlphaFoldDB" id="A0A915L4R5"/>
<protein>
    <submittedName>
        <fullName evidence="2">Uncharacterized protein</fullName>
    </submittedName>
</protein>
<evidence type="ECO:0000313" key="1">
    <source>
        <dbReference type="Proteomes" id="UP000887565"/>
    </source>
</evidence>